<organism evidence="2 3">
    <name type="scientific">Muraenolepis orangiensis</name>
    <name type="common">Patagonian moray cod</name>
    <dbReference type="NCBI Taxonomy" id="630683"/>
    <lineage>
        <taxon>Eukaryota</taxon>
        <taxon>Metazoa</taxon>
        <taxon>Chordata</taxon>
        <taxon>Craniata</taxon>
        <taxon>Vertebrata</taxon>
        <taxon>Euteleostomi</taxon>
        <taxon>Actinopterygii</taxon>
        <taxon>Neopterygii</taxon>
        <taxon>Teleostei</taxon>
        <taxon>Neoteleostei</taxon>
        <taxon>Acanthomorphata</taxon>
        <taxon>Zeiogadaria</taxon>
        <taxon>Gadariae</taxon>
        <taxon>Gadiformes</taxon>
        <taxon>Muraenolepidoidei</taxon>
        <taxon>Muraenolepididae</taxon>
        <taxon>Muraenolepis</taxon>
    </lineage>
</organism>
<dbReference type="EMBL" id="JANIIK010000111">
    <property type="protein sequence ID" value="KAJ3594688.1"/>
    <property type="molecule type" value="Genomic_DNA"/>
</dbReference>
<evidence type="ECO:0000256" key="1">
    <source>
        <dbReference type="SAM" id="MobiDB-lite"/>
    </source>
</evidence>
<gene>
    <name evidence="2" type="ORF">NHX12_003995</name>
</gene>
<comment type="caution">
    <text evidence="2">The sequence shown here is derived from an EMBL/GenBank/DDBJ whole genome shotgun (WGS) entry which is preliminary data.</text>
</comment>
<feature type="compositionally biased region" description="Polar residues" evidence="1">
    <location>
        <begin position="15"/>
        <end position="31"/>
    </location>
</feature>
<feature type="compositionally biased region" description="Acidic residues" evidence="1">
    <location>
        <begin position="38"/>
        <end position="52"/>
    </location>
</feature>
<keyword evidence="3" id="KW-1185">Reference proteome</keyword>
<dbReference type="AlphaFoldDB" id="A0A9Q0IE95"/>
<protein>
    <submittedName>
        <fullName evidence="2">Uncharacterized protein</fullName>
    </submittedName>
</protein>
<feature type="non-terminal residue" evidence="2">
    <location>
        <position position="1"/>
    </location>
</feature>
<dbReference type="OrthoDB" id="6380619at2759"/>
<name>A0A9Q0IE95_9TELE</name>
<evidence type="ECO:0000313" key="3">
    <source>
        <dbReference type="Proteomes" id="UP001148018"/>
    </source>
</evidence>
<sequence length="86" mass="9532">RKLQLRPLGREYNRSLETQENFPELDQNTSMDELGSGEVEESSATDCDDEDGCQASGDAQDETCMYTGAAQSFLSISPSDYIFSSY</sequence>
<reference evidence="2" key="1">
    <citation type="submission" date="2022-07" db="EMBL/GenBank/DDBJ databases">
        <title>Chromosome-level genome of Muraenolepis orangiensis.</title>
        <authorList>
            <person name="Kim J."/>
        </authorList>
    </citation>
    <scope>NUCLEOTIDE SEQUENCE</scope>
    <source>
        <strain evidence="2">KU_S4_2022</strain>
        <tissue evidence="2">Muscle</tissue>
    </source>
</reference>
<proteinExistence type="predicted"/>
<evidence type="ECO:0000313" key="2">
    <source>
        <dbReference type="EMBL" id="KAJ3594688.1"/>
    </source>
</evidence>
<accession>A0A9Q0IE95</accession>
<feature type="region of interest" description="Disordered" evidence="1">
    <location>
        <begin position="1"/>
        <end position="59"/>
    </location>
</feature>
<dbReference type="Proteomes" id="UP001148018">
    <property type="component" value="Unassembled WGS sequence"/>
</dbReference>